<dbReference type="GO" id="GO:0005737">
    <property type="term" value="C:cytoplasm"/>
    <property type="evidence" value="ECO:0007669"/>
    <property type="project" value="UniProtKB-SubCell"/>
</dbReference>
<dbReference type="GO" id="GO:0070628">
    <property type="term" value="F:proteasome binding"/>
    <property type="evidence" value="ECO:0007669"/>
    <property type="project" value="TreeGrafter"/>
</dbReference>
<keyword evidence="5" id="KW-0813">Transport</keyword>
<evidence type="ECO:0000256" key="3">
    <source>
        <dbReference type="ARBA" id="ARBA00022927"/>
    </source>
</evidence>
<keyword evidence="3 5" id="KW-0653">Protein transport</keyword>
<feature type="compositionally biased region" description="Basic residues" evidence="6">
    <location>
        <begin position="47"/>
        <end position="58"/>
    </location>
</feature>
<keyword evidence="5" id="KW-0963">Cytoplasm</keyword>
<dbReference type="AlphaFoldDB" id="A0A4P6XTW2"/>
<proteinExistence type="inferred from homology"/>
<evidence type="ECO:0000256" key="5">
    <source>
        <dbReference type="RuleBase" id="RU368013"/>
    </source>
</evidence>
<evidence type="ECO:0000256" key="4">
    <source>
        <dbReference type="ARBA" id="ARBA00023242"/>
    </source>
</evidence>
<dbReference type="EMBL" id="CP034459">
    <property type="protein sequence ID" value="QBM89608.1"/>
    <property type="molecule type" value="Genomic_DNA"/>
</dbReference>
<comment type="similarity">
    <text evidence="1 5">Belongs to the cut8/STS1 family.</text>
</comment>
<dbReference type="InterPro" id="IPR038422">
    <property type="entry name" value="Cut8/Sts1_sf"/>
</dbReference>
<evidence type="ECO:0000313" key="7">
    <source>
        <dbReference type="EMBL" id="QBM89608.1"/>
    </source>
</evidence>
<dbReference type="GO" id="GO:0031144">
    <property type="term" value="P:proteasome localization"/>
    <property type="evidence" value="ECO:0007669"/>
    <property type="project" value="UniProtKB-UniRule"/>
</dbReference>
<keyword evidence="4 5" id="KW-0539">Nucleus</keyword>
<evidence type="ECO:0000313" key="8">
    <source>
        <dbReference type="Proteomes" id="UP000292447"/>
    </source>
</evidence>
<dbReference type="GO" id="GO:0071630">
    <property type="term" value="P:nuclear protein quality control by the ubiquitin-proteasome system"/>
    <property type="evidence" value="ECO:0007669"/>
    <property type="project" value="UniProtKB-UniRule"/>
</dbReference>
<protein>
    <recommendedName>
        <fullName evidence="2 5">Tethering factor for nuclear proteasome STS1</fullName>
    </recommendedName>
</protein>
<evidence type="ECO:0000256" key="6">
    <source>
        <dbReference type="SAM" id="MobiDB-lite"/>
    </source>
</evidence>
<feature type="region of interest" description="Disordered" evidence="6">
    <location>
        <begin position="32"/>
        <end position="58"/>
    </location>
</feature>
<comment type="function">
    <text evidence="5">Involved in ubiquitin-mediated protein degradation. Regulatory factor in the ubiquitin/proteasome pathway that controls the turnover of proteasome substrates. Targets proteasomes to the nucleus and facilitates the degradation of nuclear proteins.</text>
</comment>
<sequence>MATDMTMKRALHSDETQPFGHASRMAMKAMNRKRRNQEDDVLPPRQAHSHVARKHVAAGRFKRTKTPSISGQSLPVNRLIEVLDHSSLLALLQTVMTHHPEIVQTVSKLAPKPSVGDTIELIKEKAQSVKANLPYRCDIESDYSYIRVKPHLTELLGCISDFVLDLLPPMESSLQNACIIFDMITTVIHELPNFSNREFQYTKTMAYEQIANLWLTVLNHHKCTEESEPTSDENAAGPNIEKSIEWLKSIEEMHLLEQVEKHNDASGNKYSALVEFVKAELDSFAQINNSMSNSNTGSIFLDLITVDYSGFSIPARTSH</sequence>
<keyword evidence="8" id="KW-1185">Reference proteome</keyword>
<evidence type="ECO:0000256" key="2">
    <source>
        <dbReference type="ARBA" id="ARBA00016204"/>
    </source>
</evidence>
<organism evidence="7 8">
    <name type="scientific">Metschnikowia aff. pulcherrima</name>
    <dbReference type="NCBI Taxonomy" id="2163413"/>
    <lineage>
        <taxon>Eukaryota</taxon>
        <taxon>Fungi</taxon>
        <taxon>Dikarya</taxon>
        <taxon>Ascomycota</taxon>
        <taxon>Saccharomycotina</taxon>
        <taxon>Pichiomycetes</taxon>
        <taxon>Metschnikowiaceae</taxon>
        <taxon>Metschnikowia</taxon>
    </lineage>
</organism>
<dbReference type="PANTHER" id="PTHR28032">
    <property type="entry name" value="FI02826P"/>
    <property type="match status" value="1"/>
</dbReference>
<dbReference type="PANTHER" id="PTHR28032:SF1">
    <property type="entry name" value="FI02826P"/>
    <property type="match status" value="1"/>
</dbReference>
<reference evidence="8" key="1">
    <citation type="submission" date="2019-03" db="EMBL/GenBank/DDBJ databases">
        <title>Snf2 controls pulcherriminic acid biosynthesis and connects pigmentation and antifungal activity of the yeast Metschnikowia pulcherrima.</title>
        <authorList>
            <person name="Gore-Lloyd D."/>
            <person name="Sumann I."/>
            <person name="Brachmann A.O."/>
            <person name="Schneeberger K."/>
            <person name="Ortiz-Merino R.A."/>
            <person name="Moreno-Beltran M."/>
            <person name="Schlaefli M."/>
            <person name="Kirner P."/>
            <person name="Santos Kron A."/>
            <person name="Wolfe K.H."/>
            <person name="Piel J."/>
            <person name="Ahrens C.H."/>
            <person name="Henk D."/>
            <person name="Freimoser F.M."/>
        </authorList>
    </citation>
    <scope>NUCLEOTIDE SEQUENCE [LARGE SCALE GENOMIC DNA]</scope>
    <source>
        <strain evidence="8">APC 1.2</strain>
    </source>
</reference>
<dbReference type="Gene3D" id="1.20.58.1590">
    <property type="entry name" value="Tethering factor for nuclear proteasome Cut8/Sts1"/>
    <property type="match status" value="1"/>
</dbReference>
<dbReference type="GO" id="GO:0031965">
    <property type="term" value="C:nuclear membrane"/>
    <property type="evidence" value="ECO:0007669"/>
    <property type="project" value="TreeGrafter"/>
</dbReference>
<gene>
    <name evidence="7" type="primary">MPUL0D06860</name>
    <name evidence="7" type="ORF">METSCH_D06860</name>
</gene>
<dbReference type="Proteomes" id="UP000292447">
    <property type="component" value="Chromosome IV"/>
</dbReference>
<comment type="subunit">
    <text evidence="5">Binds the proteasome.</text>
</comment>
<dbReference type="GO" id="GO:0015031">
    <property type="term" value="P:protein transport"/>
    <property type="evidence" value="ECO:0007669"/>
    <property type="project" value="UniProtKB-UniRule"/>
</dbReference>
<accession>A0A4P6XTW2</accession>
<dbReference type="STRING" id="2163413.A0A4P6XTW2"/>
<name>A0A4P6XTW2_9ASCO</name>
<dbReference type="Pfam" id="PF08559">
    <property type="entry name" value="Cut8"/>
    <property type="match status" value="1"/>
</dbReference>
<comment type="subcellular location">
    <subcellularLocation>
        <location evidence="5">Cytoplasm</location>
    </subcellularLocation>
    <subcellularLocation>
        <location evidence="5">Nucleus</location>
    </subcellularLocation>
</comment>
<evidence type="ECO:0000256" key="1">
    <source>
        <dbReference type="ARBA" id="ARBA00006199"/>
    </source>
</evidence>
<dbReference type="InterPro" id="IPR013868">
    <property type="entry name" value="Cut8/Sts1_fam"/>
</dbReference>